<protein>
    <submittedName>
        <fullName evidence="1">Uncharacterized protein</fullName>
    </submittedName>
</protein>
<organism evidence="1 2">
    <name type="scientific">Haemaphysalis longicornis</name>
    <name type="common">Bush tick</name>
    <dbReference type="NCBI Taxonomy" id="44386"/>
    <lineage>
        <taxon>Eukaryota</taxon>
        <taxon>Metazoa</taxon>
        <taxon>Ecdysozoa</taxon>
        <taxon>Arthropoda</taxon>
        <taxon>Chelicerata</taxon>
        <taxon>Arachnida</taxon>
        <taxon>Acari</taxon>
        <taxon>Parasitiformes</taxon>
        <taxon>Ixodida</taxon>
        <taxon>Ixodoidea</taxon>
        <taxon>Ixodidae</taxon>
        <taxon>Haemaphysalinae</taxon>
        <taxon>Haemaphysalis</taxon>
    </lineage>
</organism>
<evidence type="ECO:0000313" key="1">
    <source>
        <dbReference type="EMBL" id="KAH9365761.1"/>
    </source>
</evidence>
<dbReference type="AlphaFoldDB" id="A0A9J6FU01"/>
<dbReference type="Proteomes" id="UP000821853">
    <property type="component" value="Unassembled WGS sequence"/>
</dbReference>
<dbReference type="Gene3D" id="3.20.20.70">
    <property type="entry name" value="Aldolase class I"/>
    <property type="match status" value="1"/>
</dbReference>
<dbReference type="VEuPathDB" id="VectorBase:HLOH_053570"/>
<sequence length="102" mass="11494">MGAHGVAAPTSTMPELKVKTLEDIERMAVAKLDPGPRAYYTMGADQEQTLAENKLAFKRYVACFCNYAVVTRNAQVYIHLASVLLLSNLRWDERCTNFNFAY</sequence>
<dbReference type="OrthoDB" id="25826at2759"/>
<comment type="caution">
    <text evidence="1">The sequence shown here is derived from an EMBL/GenBank/DDBJ whole genome shotgun (WGS) entry which is preliminary data.</text>
</comment>
<gene>
    <name evidence="1" type="ORF">HPB48_016853</name>
</gene>
<keyword evidence="2" id="KW-1185">Reference proteome</keyword>
<dbReference type="EMBL" id="JABSTR010000003">
    <property type="protein sequence ID" value="KAH9365761.1"/>
    <property type="molecule type" value="Genomic_DNA"/>
</dbReference>
<name>A0A9J6FU01_HAELO</name>
<evidence type="ECO:0000313" key="2">
    <source>
        <dbReference type="Proteomes" id="UP000821853"/>
    </source>
</evidence>
<reference evidence="1 2" key="1">
    <citation type="journal article" date="2020" name="Cell">
        <title>Large-Scale Comparative Analyses of Tick Genomes Elucidate Their Genetic Diversity and Vector Capacities.</title>
        <authorList>
            <consortium name="Tick Genome and Microbiome Consortium (TIGMIC)"/>
            <person name="Jia N."/>
            <person name="Wang J."/>
            <person name="Shi W."/>
            <person name="Du L."/>
            <person name="Sun Y."/>
            <person name="Zhan W."/>
            <person name="Jiang J.F."/>
            <person name="Wang Q."/>
            <person name="Zhang B."/>
            <person name="Ji P."/>
            <person name="Bell-Sakyi L."/>
            <person name="Cui X.M."/>
            <person name="Yuan T.T."/>
            <person name="Jiang B.G."/>
            <person name="Yang W.F."/>
            <person name="Lam T.T."/>
            <person name="Chang Q.C."/>
            <person name="Ding S.J."/>
            <person name="Wang X.J."/>
            <person name="Zhu J.G."/>
            <person name="Ruan X.D."/>
            <person name="Zhao L."/>
            <person name="Wei J.T."/>
            <person name="Ye R.Z."/>
            <person name="Que T.C."/>
            <person name="Du C.H."/>
            <person name="Zhou Y.H."/>
            <person name="Cheng J.X."/>
            <person name="Dai P.F."/>
            <person name="Guo W.B."/>
            <person name="Han X.H."/>
            <person name="Huang E.J."/>
            <person name="Li L.F."/>
            <person name="Wei W."/>
            <person name="Gao Y.C."/>
            <person name="Liu J.Z."/>
            <person name="Shao H.Z."/>
            <person name="Wang X."/>
            <person name="Wang C.C."/>
            <person name="Yang T.C."/>
            <person name="Huo Q.B."/>
            <person name="Li W."/>
            <person name="Chen H.Y."/>
            <person name="Chen S.E."/>
            <person name="Zhou L.G."/>
            <person name="Ni X.B."/>
            <person name="Tian J.H."/>
            <person name="Sheng Y."/>
            <person name="Liu T."/>
            <person name="Pan Y.S."/>
            <person name="Xia L.Y."/>
            <person name="Li J."/>
            <person name="Zhao F."/>
            <person name="Cao W.C."/>
        </authorList>
    </citation>
    <scope>NUCLEOTIDE SEQUENCE [LARGE SCALE GENOMIC DNA]</scope>
    <source>
        <strain evidence="1">HaeL-2018</strain>
    </source>
</reference>
<accession>A0A9J6FU01</accession>
<dbReference type="InterPro" id="IPR013785">
    <property type="entry name" value="Aldolase_TIM"/>
</dbReference>
<proteinExistence type="predicted"/>